<dbReference type="FunFam" id="2.40.30.20:FF:000004">
    <property type="entry name" value="Riboflavin synthase, alpha subunit"/>
    <property type="match status" value="1"/>
</dbReference>
<name>A0A7D5M3K7_9ARCH</name>
<dbReference type="PANTHER" id="PTHR21098">
    <property type="entry name" value="RIBOFLAVIN SYNTHASE ALPHA CHAIN"/>
    <property type="match status" value="1"/>
</dbReference>
<keyword evidence="6" id="KW-0808">Transferase</keyword>
<dbReference type="KEGG" id="ncl:C5F47_08475"/>
<gene>
    <name evidence="11" type="ORF">C5F47_08475</name>
</gene>
<dbReference type="AlphaFoldDB" id="A0A7D5M3K7"/>
<feature type="domain" description="Lumazine-binding" evidence="10">
    <location>
        <begin position="100"/>
        <end position="194"/>
    </location>
</feature>
<dbReference type="InterPro" id="IPR017938">
    <property type="entry name" value="Riboflavin_synthase-like_b-brl"/>
</dbReference>
<dbReference type="OrthoDB" id="10084at2157"/>
<dbReference type="EMBL" id="CP026993">
    <property type="protein sequence ID" value="QLH03568.1"/>
    <property type="molecule type" value="Genomic_DNA"/>
</dbReference>
<keyword evidence="5" id="KW-0686">Riboflavin biosynthesis</keyword>
<dbReference type="FunFam" id="2.40.30.20:FF:000003">
    <property type="entry name" value="Riboflavin synthase, alpha subunit"/>
    <property type="match status" value="1"/>
</dbReference>
<dbReference type="GO" id="GO:0009231">
    <property type="term" value="P:riboflavin biosynthetic process"/>
    <property type="evidence" value="ECO:0007669"/>
    <property type="project" value="UniProtKB-KW"/>
</dbReference>
<evidence type="ECO:0000256" key="6">
    <source>
        <dbReference type="ARBA" id="ARBA00022679"/>
    </source>
</evidence>
<dbReference type="PANTHER" id="PTHR21098:SF0">
    <property type="entry name" value="RIBOFLAVIN SYNTHASE"/>
    <property type="match status" value="1"/>
</dbReference>
<evidence type="ECO:0000256" key="8">
    <source>
        <dbReference type="NCBIfam" id="TIGR00187"/>
    </source>
</evidence>
<proteinExistence type="predicted"/>
<dbReference type="CDD" id="cd00402">
    <property type="entry name" value="Riboflavin_synthase_like"/>
    <property type="match status" value="1"/>
</dbReference>
<protein>
    <recommendedName>
        <fullName evidence="4 8">Riboflavin synthase</fullName>
        <ecNumber evidence="3 8">2.5.1.9</ecNumber>
    </recommendedName>
</protein>
<feature type="domain" description="Lumazine-binding" evidence="10">
    <location>
        <begin position="1"/>
        <end position="99"/>
    </location>
</feature>
<evidence type="ECO:0000256" key="2">
    <source>
        <dbReference type="ARBA" id="ARBA00004887"/>
    </source>
</evidence>
<feature type="repeat" description="Lumazine-binding" evidence="9">
    <location>
        <begin position="100"/>
        <end position="194"/>
    </location>
</feature>
<evidence type="ECO:0000256" key="7">
    <source>
        <dbReference type="ARBA" id="ARBA00022737"/>
    </source>
</evidence>
<comment type="function">
    <text evidence="1">Catalyzes the dismutation of two molecules of 6,7-dimethyl-8-ribityllumazine, resulting in the formation of riboflavin and 5-amino-6-(D-ribitylamino)uracil.</text>
</comment>
<dbReference type="Pfam" id="PF00677">
    <property type="entry name" value="Lum_binding"/>
    <property type="match status" value="2"/>
</dbReference>
<dbReference type="SUPFAM" id="SSF63380">
    <property type="entry name" value="Riboflavin synthase domain-like"/>
    <property type="match status" value="2"/>
</dbReference>
<evidence type="ECO:0000259" key="10">
    <source>
        <dbReference type="PROSITE" id="PS51177"/>
    </source>
</evidence>
<organism evidence="11 12">
    <name type="scientific">Nitrosopumilus cobalaminigenes</name>
    <dbReference type="NCBI Taxonomy" id="1470066"/>
    <lineage>
        <taxon>Archaea</taxon>
        <taxon>Nitrososphaerota</taxon>
        <taxon>Nitrososphaeria</taxon>
        <taxon>Nitrosopumilales</taxon>
        <taxon>Nitrosopumilaceae</taxon>
        <taxon>Nitrosopumilus</taxon>
    </lineage>
</organism>
<evidence type="ECO:0000256" key="1">
    <source>
        <dbReference type="ARBA" id="ARBA00002803"/>
    </source>
</evidence>
<reference evidence="11 12" key="1">
    <citation type="submission" date="2018-02" db="EMBL/GenBank/DDBJ databases">
        <title>Complete genome of Nitrosopumilus cobalaminigenes HCA1.</title>
        <authorList>
            <person name="Qin W."/>
            <person name="Zheng Y."/>
            <person name="Stahl D.A."/>
        </authorList>
    </citation>
    <scope>NUCLEOTIDE SEQUENCE [LARGE SCALE GENOMIC DNA]</scope>
    <source>
        <strain evidence="11 12">HCA1</strain>
    </source>
</reference>
<evidence type="ECO:0000256" key="4">
    <source>
        <dbReference type="ARBA" id="ARBA00013950"/>
    </source>
</evidence>
<dbReference type="GO" id="GO:0004746">
    <property type="term" value="F:riboflavin synthase activity"/>
    <property type="evidence" value="ECO:0007669"/>
    <property type="project" value="UniProtKB-UniRule"/>
</dbReference>
<dbReference type="InterPro" id="IPR023366">
    <property type="entry name" value="ATP_synth_asu-like_sf"/>
</dbReference>
<feature type="repeat" description="Lumazine-binding" evidence="9">
    <location>
        <begin position="1"/>
        <end position="99"/>
    </location>
</feature>
<dbReference type="PIRSF" id="PIRSF000498">
    <property type="entry name" value="Riboflavin_syn_A"/>
    <property type="match status" value="1"/>
</dbReference>
<sequence>MFTGIVEGIGKVEKISRNTKNRSAIQMTVNLGKYGKGLKIGQSVALNGVCLTATKLSKNSCIFEMIEETTKKTDLGNLTVGGVVNIERSLKAGDRLEGHFVLGHVDGVAIIKKILKKPKEVQVWFEVPKKLSKFVVKKGSIAVDGISLTVTDIKNSLASVSLIPHTIDVTNFHTKKVGDKVNIETDILGKYILK</sequence>
<evidence type="ECO:0000256" key="3">
    <source>
        <dbReference type="ARBA" id="ARBA00012827"/>
    </source>
</evidence>
<dbReference type="NCBIfam" id="NF009566">
    <property type="entry name" value="PRK13020.1"/>
    <property type="match status" value="1"/>
</dbReference>
<dbReference type="Gene3D" id="2.40.30.20">
    <property type="match status" value="2"/>
</dbReference>
<dbReference type="InterPro" id="IPR026017">
    <property type="entry name" value="Lumazine-bd_dom"/>
</dbReference>
<evidence type="ECO:0000256" key="5">
    <source>
        <dbReference type="ARBA" id="ARBA00022619"/>
    </source>
</evidence>
<accession>A0A7D5M3K7</accession>
<dbReference type="PROSITE" id="PS51177">
    <property type="entry name" value="LUMAZINE_BIND"/>
    <property type="match status" value="2"/>
</dbReference>
<keyword evidence="7" id="KW-0677">Repeat</keyword>
<dbReference type="GeneID" id="56060091"/>
<dbReference type="Proteomes" id="UP000509771">
    <property type="component" value="Chromosome"/>
</dbReference>
<dbReference type="RefSeq" id="WP_179360685.1">
    <property type="nucleotide sequence ID" value="NZ_CP026993.1"/>
</dbReference>
<comment type="pathway">
    <text evidence="2">Cofactor biosynthesis; riboflavin biosynthesis; riboflavin from 2-hydroxy-3-oxobutyl phosphate and 5-amino-6-(D-ribitylamino)uracil: step 2/2.</text>
</comment>
<evidence type="ECO:0000313" key="11">
    <source>
        <dbReference type="EMBL" id="QLH03568.1"/>
    </source>
</evidence>
<dbReference type="NCBIfam" id="NF006767">
    <property type="entry name" value="PRK09289.1"/>
    <property type="match status" value="1"/>
</dbReference>
<evidence type="ECO:0000313" key="12">
    <source>
        <dbReference type="Proteomes" id="UP000509771"/>
    </source>
</evidence>
<keyword evidence="12" id="KW-1185">Reference proteome</keyword>
<dbReference type="EC" id="2.5.1.9" evidence="3 8"/>
<evidence type="ECO:0000256" key="9">
    <source>
        <dbReference type="PROSITE-ProRule" id="PRU00524"/>
    </source>
</evidence>
<dbReference type="InterPro" id="IPR001783">
    <property type="entry name" value="Lumazine-bd"/>
</dbReference>
<dbReference type="NCBIfam" id="TIGR00187">
    <property type="entry name" value="ribE"/>
    <property type="match status" value="1"/>
</dbReference>